<comment type="caution">
    <text evidence="2">The sequence shown here is derived from an EMBL/GenBank/DDBJ whole genome shotgun (WGS) entry which is preliminary data.</text>
</comment>
<dbReference type="EMBL" id="JAMLJN010000003">
    <property type="protein sequence ID" value="MCL9769872.1"/>
    <property type="molecule type" value="Genomic_DNA"/>
</dbReference>
<sequence length="308" mass="35663">MKNILIFFTFFITNYSLSQINLKDSTFQAIGYWDLNEEQQYKITHSKYKVTGNDSILKSRLDFRLNIKITDSTANSYTIEWLYSDFKTNIKHPLLSKIISLNENRKIIFKTDEMGGFKEILNLEELTRDYQKTIDILKNEISKSDNELVELIKKIETLYIGKLAVNNTTIKDINQFYNFHGGAYKLNETVEGNLKLDNLLGGEPFDAKVYVELTEISEDNDFVVLLLEQYVDQEQLAKEAIRFGEKISEQKISANDKKNIENLEHSIILTTSIHNSGWPLYSMQVTNVSLDGNSNVEIREIEIILDEN</sequence>
<evidence type="ECO:0000313" key="2">
    <source>
        <dbReference type="EMBL" id="MCL9769872.1"/>
    </source>
</evidence>
<organism evidence="2 3">
    <name type="scientific">Flavobacterium fragile</name>
    <dbReference type="NCBI Taxonomy" id="2949085"/>
    <lineage>
        <taxon>Bacteria</taxon>
        <taxon>Pseudomonadati</taxon>
        <taxon>Bacteroidota</taxon>
        <taxon>Flavobacteriia</taxon>
        <taxon>Flavobacteriales</taxon>
        <taxon>Flavobacteriaceae</taxon>
        <taxon>Flavobacterium</taxon>
    </lineage>
</organism>
<keyword evidence="3" id="KW-1185">Reference proteome</keyword>
<name>A0ABT0TG48_9FLAO</name>
<proteinExistence type="predicted"/>
<dbReference type="Proteomes" id="UP001203342">
    <property type="component" value="Unassembled WGS sequence"/>
</dbReference>
<feature type="coiled-coil region" evidence="1">
    <location>
        <begin position="120"/>
        <end position="154"/>
    </location>
</feature>
<protein>
    <submittedName>
        <fullName evidence="2">Uncharacterized protein</fullName>
    </submittedName>
</protein>
<evidence type="ECO:0000313" key="3">
    <source>
        <dbReference type="Proteomes" id="UP001203342"/>
    </source>
</evidence>
<gene>
    <name evidence="2" type="ORF">NAT47_05535</name>
</gene>
<accession>A0ABT0TG48</accession>
<keyword evidence="1" id="KW-0175">Coiled coil</keyword>
<reference evidence="2 3" key="1">
    <citation type="submission" date="2022-05" db="EMBL/GenBank/DDBJ databases">
        <title>Flavobacterium sp., isolated from activated sludge.</title>
        <authorList>
            <person name="Ran Q."/>
        </authorList>
    </citation>
    <scope>NUCLEOTIDE SEQUENCE [LARGE SCALE GENOMIC DNA]</scope>
    <source>
        <strain evidence="2 3">HXWNR69</strain>
    </source>
</reference>
<evidence type="ECO:0000256" key="1">
    <source>
        <dbReference type="SAM" id="Coils"/>
    </source>
</evidence>
<dbReference type="RefSeq" id="WP_250581193.1">
    <property type="nucleotide sequence ID" value="NZ_JAMLJN010000003.1"/>
</dbReference>